<evidence type="ECO:0000313" key="2">
    <source>
        <dbReference type="Proteomes" id="UP001602287"/>
    </source>
</evidence>
<protein>
    <submittedName>
        <fullName evidence="1">Uncharacterized protein</fullName>
    </submittedName>
</protein>
<name>A0ABW6VX45_9ACTN</name>
<gene>
    <name evidence="1" type="ORF">ACFY3B_21660</name>
</gene>
<proteinExistence type="predicted"/>
<comment type="caution">
    <text evidence="1">The sequence shown here is derived from an EMBL/GenBank/DDBJ whole genome shotgun (WGS) entry which is preliminary data.</text>
</comment>
<evidence type="ECO:0000313" key="1">
    <source>
        <dbReference type="EMBL" id="MFF5202210.1"/>
    </source>
</evidence>
<dbReference type="RefSeq" id="WP_387221651.1">
    <property type="nucleotide sequence ID" value="NZ_JBIAZM010000008.1"/>
</dbReference>
<dbReference type="EMBL" id="JBIAZM010000008">
    <property type="protein sequence ID" value="MFF5202210.1"/>
    <property type="molecule type" value="Genomic_DNA"/>
</dbReference>
<keyword evidence="2" id="KW-1185">Reference proteome</keyword>
<sequence>MASTPAVTCQVEAAQRATSCQVFVILDALIGVQTSKWDGGRNEDGDSRIYAVNSFVEVGVQLGDVHVKDHSLRYLESLNRKLGKVAYHRVVQLSHFDMACLERHPDESIAELVAENYLAHYREIVEAGQQGKEAVLEAVLGKYPTCFVLVQNAADGKCGGRLIWQMHQHVDGRPREDIVELTAGEHQSTR</sequence>
<accession>A0ABW6VX45</accession>
<organism evidence="1 2">
    <name type="scientific">Micromonospora parva</name>
    <dbReference type="NCBI Taxonomy" id="1464048"/>
    <lineage>
        <taxon>Bacteria</taxon>
        <taxon>Bacillati</taxon>
        <taxon>Actinomycetota</taxon>
        <taxon>Actinomycetes</taxon>
        <taxon>Micromonosporales</taxon>
        <taxon>Micromonosporaceae</taxon>
        <taxon>Micromonospora</taxon>
    </lineage>
</organism>
<reference evidence="1 2" key="1">
    <citation type="submission" date="2024-10" db="EMBL/GenBank/DDBJ databases">
        <title>The Natural Products Discovery Center: Release of the First 8490 Sequenced Strains for Exploring Actinobacteria Biosynthetic Diversity.</title>
        <authorList>
            <person name="Kalkreuter E."/>
            <person name="Kautsar S.A."/>
            <person name="Yang D."/>
            <person name="Bader C.D."/>
            <person name="Teijaro C.N."/>
            <person name="Fluegel L."/>
            <person name="Davis C.M."/>
            <person name="Simpson J.R."/>
            <person name="Lauterbach L."/>
            <person name="Steele A.D."/>
            <person name="Gui C."/>
            <person name="Meng S."/>
            <person name="Li G."/>
            <person name="Viehrig K."/>
            <person name="Ye F."/>
            <person name="Su P."/>
            <person name="Kiefer A.F."/>
            <person name="Nichols A."/>
            <person name="Cepeda A.J."/>
            <person name="Yan W."/>
            <person name="Fan B."/>
            <person name="Jiang Y."/>
            <person name="Adhikari A."/>
            <person name="Zheng C.-J."/>
            <person name="Schuster L."/>
            <person name="Cowan T.M."/>
            <person name="Smanski M.J."/>
            <person name="Chevrette M.G."/>
            <person name="De Carvalho L.P.S."/>
            <person name="Shen B."/>
        </authorList>
    </citation>
    <scope>NUCLEOTIDE SEQUENCE [LARGE SCALE GENOMIC DNA]</scope>
    <source>
        <strain evidence="1 2">NPDC000140</strain>
    </source>
</reference>
<dbReference type="Proteomes" id="UP001602287">
    <property type="component" value="Unassembled WGS sequence"/>
</dbReference>